<dbReference type="InterPro" id="IPR006179">
    <property type="entry name" value="5_nucleotidase/apyrase"/>
</dbReference>
<dbReference type="GO" id="GO:0030288">
    <property type="term" value="C:outer membrane-bounded periplasmic space"/>
    <property type="evidence" value="ECO:0007669"/>
    <property type="project" value="TreeGrafter"/>
</dbReference>
<dbReference type="KEGG" id="mri:Mal4_16770"/>
<keyword evidence="6" id="KW-1185">Reference proteome</keyword>
<gene>
    <name evidence="5" type="primary">yfkN</name>
    <name evidence="5" type="ORF">Mal4_16770</name>
</gene>
<keyword evidence="2" id="KW-0547">Nucleotide-binding</keyword>
<dbReference type="InterPro" id="IPR029052">
    <property type="entry name" value="Metallo-depent_PP-like"/>
</dbReference>
<dbReference type="InterPro" id="IPR008334">
    <property type="entry name" value="5'-Nucleotdase_C"/>
</dbReference>
<name>A0A517Z4G2_9PLAN</name>
<dbReference type="SUPFAM" id="SSF56300">
    <property type="entry name" value="Metallo-dependent phosphatases"/>
    <property type="match status" value="1"/>
</dbReference>
<dbReference type="AlphaFoldDB" id="A0A517Z4G2"/>
<evidence type="ECO:0000313" key="6">
    <source>
        <dbReference type="Proteomes" id="UP000320496"/>
    </source>
</evidence>
<comment type="similarity">
    <text evidence="2">Belongs to the 5'-nucleotidase family.</text>
</comment>
<dbReference type="GO" id="GO:0016787">
    <property type="term" value="F:hydrolase activity"/>
    <property type="evidence" value="ECO:0007669"/>
    <property type="project" value="UniProtKB-KW"/>
</dbReference>
<dbReference type="EMBL" id="CP036275">
    <property type="protein sequence ID" value="QDU37366.1"/>
    <property type="molecule type" value="Genomic_DNA"/>
</dbReference>
<dbReference type="PANTHER" id="PTHR11575:SF24">
    <property type="entry name" value="5'-NUCLEOTIDASE"/>
    <property type="match status" value="1"/>
</dbReference>
<feature type="domain" description="5'-Nucleotidase C-terminal" evidence="4">
    <location>
        <begin position="342"/>
        <end position="494"/>
    </location>
</feature>
<protein>
    <submittedName>
        <fullName evidence="5">Trifunctional nucleotide phosphoesterase protein YfkN</fullName>
    </submittedName>
</protein>
<dbReference type="PANTHER" id="PTHR11575">
    <property type="entry name" value="5'-NUCLEOTIDASE-RELATED"/>
    <property type="match status" value="1"/>
</dbReference>
<dbReference type="GO" id="GO:0009166">
    <property type="term" value="P:nucleotide catabolic process"/>
    <property type="evidence" value="ECO:0007669"/>
    <property type="project" value="InterPro"/>
</dbReference>
<evidence type="ECO:0000256" key="1">
    <source>
        <dbReference type="ARBA" id="ARBA00022729"/>
    </source>
</evidence>
<evidence type="ECO:0000259" key="3">
    <source>
        <dbReference type="Pfam" id="PF00149"/>
    </source>
</evidence>
<proteinExistence type="inferred from homology"/>
<dbReference type="Pfam" id="PF00149">
    <property type="entry name" value="Metallophos"/>
    <property type="match status" value="1"/>
</dbReference>
<evidence type="ECO:0000313" key="5">
    <source>
        <dbReference type="EMBL" id="QDU37366.1"/>
    </source>
</evidence>
<evidence type="ECO:0000259" key="4">
    <source>
        <dbReference type="Pfam" id="PF02872"/>
    </source>
</evidence>
<dbReference type="OrthoDB" id="9793179at2"/>
<organism evidence="5 6">
    <name type="scientific">Maioricimonas rarisocia</name>
    <dbReference type="NCBI Taxonomy" id="2528026"/>
    <lineage>
        <taxon>Bacteria</taxon>
        <taxon>Pseudomonadati</taxon>
        <taxon>Planctomycetota</taxon>
        <taxon>Planctomycetia</taxon>
        <taxon>Planctomycetales</taxon>
        <taxon>Planctomycetaceae</taxon>
        <taxon>Maioricimonas</taxon>
    </lineage>
</organism>
<accession>A0A517Z4G2</accession>
<dbReference type="Gene3D" id="3.60.21.10">
    <property type="match status" value="1"/>
</dbReference>
<reference evidence="5 6" key="1">
    <citation type="submission" date="2019-02" db="EMBL/GenBank/DDBJ databases">
        <title>Deep-cultivation of Planctomycetes and their phenomic and genomic characterization uncovers novel biology.</title>
        <authorList>
            <person name="Wiegand S."/>
            <person name="Jogler M."/>
            <person name="Boedeker C."/>
            <person name="Pinto D."/>
            <person name="Vollmers J."/>
            <person name="Rivas-Marin E."/>
            <person name="Kohn T."/>
            <person name="Peeters S.H."/>
            <person name="Heuer A."/>
            <person name="Rast P."/>
            <person name="Oberbeckmann S."/>
            <person name="Bunk B."/>
            <person name="Jeske O."/>
            <person name="Meyerdierks A."/>
            <person name="Storesund J.E."/>
            <person name="Kallscheuer N."/>
            <person name="Luecker S."/>
            <person name="Lage O.M."/>
            <person name="Pohl T."/>
            <person name="Merkel B.J."/>
            <person name="Hornburger P."/>
            <person name="Mueller R.-W."/>
            <person name="Bruemmer F."/>
            <person name="Labrenz M."/>
            <person name="Spormann A.M."/>
            <person name="Op den Camp H."/>
            <person name="Overmann J."/>
            <person name="Amann R."/>
            <person name="Jetten M.S.M."/>
            <person name="Mascher T."/>
            <person name="Medema M.H."/>
            <person name="Devos D.P."/>
            <person name="Kaster A.-K."/>
            <person name="Ovreas L."/>
            <person name="Rohde M."/>
            <person name="Galperin M.Y."/>
            <person name="Jogler C."/>
        </authorList>
    </citation>
    <scope>NUCLEOTIDE SEQUENCE [LARGE SCALE GENOMIC DNA]</scope>
    <source>
        <strain evidence="5 6">Mal4</strain>
    </source>
</reference>
<dbReference type="CDD" id="cd00845">
    <property type="entry name" value="MPP_UshA_N_like"/>
    <property type="match status" value="1"/>
</dbReference>
<dbReference type="Gene3D" id="3.90.780.10">
    <property type="entry name" value="5'-Nucleotidase, C-terminal domain"/>
    <property type="match status" value="1"/>
</dbReference>
<evidence type="ECO:0000256" key="2">
    <source>
        <dbReference type="RuleBase" id="RU362119"/>
    </source>
</evidence>
<dbReference type="GO" id="GO:0000166">
    <property type="term" value="F:nucleotide binding"/>
    <property type="evidence" value="ECO:0007669"/>
    <property type="project" value="UniProtKB-KW"/>
</dbReference>
<dbReference type="SUPFAM" id="SSF55816">
    <property type="entry name" value="5'-nucleotidase (syn. UDP-sugar hydrolase), C-terminal domain"/>
    <property type="match status" value="1"/>
</dbReference>
<keyword evidence="2" id="KW-0378">Hydrolase</keyword>
<dbReference type="InterPro" id="IPR036907">
    <property type="entry name" value="5'-Nucleotdase_C_sf"/>
</dbReference>
<dbReference type="InterPro" id="IPR004843">
    <property type="entry name" value="Calcineurin-like_PHP"/>
</dbReference>
<dbReference type="Proteomes" id="UP000320496">
    <property type="component" value="Chromosome"/>
</dbReference>
<dbReference type="Pfam" id="PF02872">
    <property type="entry name" value="5_nucleotid_C"/>
    <property type="match status" value="1"/>
</dbReference>
<sequence>MLARETVANWTLACVITFACLVGGMWSSAMAEEGSGTRITILHTCDFHGRHLPFEVAPGDATSQTGTPRQPANTFRRAGRIGGFAALAGAVERFRQKRGSEHILLLHAGDTFSDDLLGNLTRGEAIIRMMNATGYDFAALGNHDFDYGFDQTRRLHEVADFPLRAANVIDEETQSSLFGEPFRLFERGGVIVGVLALGYHNTHETTAPKNVKGLSFTSGIEAARQYVPQLRKQADIVVVVSHQGTAVDKRLAREVAGIDLIVGGHSHDRLEPALEVESTTIVQVMSDTVALGEVRIDVQDGKVVAIEDELHMLWEDQFHDETMAGLIAEIRRPYRETLETVVGEAATAIAREYKQESPFDTLVADLLRQRTNAEVALLPGVGYGVTLRKGEVTREQLYALLPHPVKLATLELSGQQIHETLEQSATNLRAADPSQRVGGLIQTAGMTWTVDFTRPEGERVRDIRVAGAPLDSNRRYRVATHSGMLQGIHRYDQLSKGMDVQVKDEKVIDILEEHFRKSSPVSPPDSPQVTVIDAM</sequence>
<feature type="domain" description="Calcineurin-like phosphoesterase" evidence="3">
    <location>
        <begin position="40"/>
        <end position="268"/>
    </location>
</feature>
<dbReference type="PROSITE" id="PS51257">
    <property type="entry name" value="PROKAR_LIPOPROTEIN"/>
    <property type="match status" value="1"/>
</dbReference>
<dbReference type="PRINTS" id="PR01607">
    <property type="entry name" value="APYRASEFAMLY"/>
</dbReference>
<keyword evidence="1" id="KW-0732">Signal</keyword>